<comment type="caution">
    <text evidence="1">The sequence shown here is derived from an EMBL/GenBank/DDBJ whole genome shotgun (WGS) entry which is preliminary data.</text>
</comment>
<dbReference type="InterPro" id="IPR036890">
    <property type="entry name" value="HATPase_C_sf"/>
</dbReference>
<dbReference type="Gene3D" id="3.30.565.10">
    <property type="entry name" value="Histidine kinase-like ATPase, C-terminal domain"/>
    <property type="match status" value="1"/>
</dbReference>
<sequence>MSRVWDIPIHDSTRLRDARVAAEAASALAGFTSHRTANTALVVAGLATDLLEHAGGGRVLINLVERAERAGDREISVQLCALDHGSGMPDVAAALRDGYTTAPGSLGAGLGTCLRISSAFGLHSTAGRGTVALARVDQHPAVRQQSAAALGVTVGAVNVPLAHGEHSGDAVTWARHGSRLTLLHADGLGHGPKATHACAVAVDELHRTAHLPPAEILRRLHTALCPTGGAAAAITQLDAGTRRLRFAGVGNIGARLRDAGSPALPVRDDTSVTVVAPILRRSAHGPSSA</sequence>
<dbReference type="PANTHER" id="PTHR35801:SF1">
    <property type="entry name" value="PHOSPHOSERINE PHOSPHATASE RSBX"/>
    <property type="match status" value="1"/>
</dbReference>
<proteinExistence type="predicted"/>
<dbReference type="InterPro" id="IPR036457">
    <property type="entry name" value="PPM-type-like_dom_sf"/>
</dbReference>
<name>A0ABP9HUV1_9ACTN</name>
<dbReference type="EMBL" id="BAABIV010000005">
    <property type="protein sequence ID" value="GAA4979233.1"/>
    <property type="molecule type" value="Genomic_DNA"/>
</dbReference>
<dbReference type="SUPFAM" id="SSF55874">
    <property type="entry name" value="ATPase domain of HSP90 chaperone/DNA topoisomerase II/histidine kinase"/>
    <property type="match status" value="1"/>
</dbReference>
<dbReference type="PANTHER" id="PTHR35801">
    <property type="entry name" value="PHOSPHOSERINE PHOSPHATASE RSBX"/>
    <property type="match status" value="1"/>
</dbReference>
<dbReference type="Gene3D" id="3.60.40.10">
    <property type="entry name" value="PPM-type phosphatase domain"/>
    <property type="match status" value="1"/>
</dbReference>
<reference evidence="2" key="1">
    <citation type="journal article" date="2019" name="Int. J. Syst. Evol. Microbiol.">
        <title>The Global Catalogue of Microorganisms (GCM) 10K type strain sequencing project: providing services to taxonomists for standard genome sequencing and annotation.</title>
        <authorList>
            <consortium name="The Broad Institute Genomics Platform"/>
            <consortium name="The Broad Institute Genome Sequencing Center for Infectious Disease"/>
            <person name="Wu L."/>
            <person name="Ma J."/>
        </authorList>
    </citation>
    <scope>NUCLEOTIDE SEQUENCE [LARGE SCALE GENOMIC DNA]</scope>
    <source>
        <strain evidence="2">JCM 17657</strain>
    </source>
</reference>
<dbReference type="InterPro" id="IPR039248">
    <property type="entry name" value="Ptase_RsbX"/>
</dbReference>
<accession>A0ABP9HUV1</accession>
<dbReference type="RefSeq" id="WP_226026817.1">
    <property type="nucleotide sequence ID" value="NZ_BAABIV010000005.1"/>
</dbReference>
<evidence type="ECO:0000313" key="1">
    <source>
        <dbReference type="EMBL" id="GAA4979233.1"/>
    </source>
</evidence>
<protein>
    <submittedName>
        <fullName evidence="1">Uncharacterized protein</fullName>
    </submittedName>
</protein>
<dbReference type="Proteomes" id="UP001500610">
    <property type="component" value="Unassembled WGS sequence"/>
</dbReference>
<keyword evidence="2" id="KW-1185">Reference proteome</keyword>
<organism evidence="1 2">
    <name type="scientific">Streptomyces hyderabadensis</name>
    <dbReference type="NCBI Taxonomy" id="598549"/>
    <lineage>
        <taxon>Bacteria</taxon>
        <taxon>Bacillati</taxon>
        <taxon>Actinomycetota</taxon>
        <taxon>Actinomycetes</taxon>
        <taxon>Kitasatosporales</taxon>
        <taxon>Streptomycetaceae</taxon>
        <taxon>Streptomyces</taxon>
    </lineage>
</organism>
<evidence type="ECO:0000313" key="2">
    <source>
        <dbReference type="Proteomes" id="UP001500610"/>
    </source>
</evidence>
<gene>
    <name evidence="1" type="ORF">GCM10023257_16300</name>
</gene>